<dbReference type="Proteomes" id="UP000515125">
    <property type="component" value="Unplaced"/>
</dbReference>
<proteinExistence type="predicted"/>
<reference evidence="4" key="1">
    <citation type="submission" date="2025-08" db="UniProtKB">
        <authorList>
            <consortium name="RefSeq"/>
        </authorList>
    </citation>
    <scope>IDENTIFICATION</scope>
</reference>
<evidence type="ECO:0000313" key="4">
    <source>
        <dbReference type="RefSeq" id="XP_026193006.1"/>
    </source>
</evidence>
<keyword evidence="2" id="KW-0732">Signal</keyword>
<dbReference type="OrthoDB" id="330100at2759"/>
<keyword evidence="3" id="KW-1185">Reference proteome</keyword>
<dbReference type="PROSITE" id="PS51257">
    <property type="entry name" value="PROKAR_LIPOPROTEIN"/>
    <property type="match status" value="1"/>
</dbReference>
<accession>A0A6P6RYK6</accession>
<name>A0A6P6RYK6_9EIME</name>
<gene>
    <name evidence="4" type="primary">LOC34622942</name>
</gene>
<evidence type="ECO:0000313" key="3">
    <source>
        <dbReference type="Proteomes" id="UP000515125"/>
    </source>
</evidence>
<evidence type="ECO:0000256" key="1">
    <source>
        <dbReference type="SAM" id="MobiDB-lite"/>
    </source>
</evidence>
<feature type="region of interest" description="Disordered" evidence="1">
    <location>
        <begin position="29"/>
        <end position="48"/>
    </location>
</feature>
<evidence type="ECO:0000256" key="2">
    <source>
        <dbReference type="SAM" id="SignalP"/>
    </source>
</evidence>
<organism evidence="3 4">
    <name type="scientific">Cyclospora cayetanensis</name>
    <dbReference type="NCBI Taxonomy" id="88456"/>
    <lineage>
        <taxon>Eukaryota</taxon>
        <taxon>Sar</taxon>
        <taxon>Alveolata</taxon>
        <taxon>Apicomplexa</taxon>
        <taxon>Conoidasida</taxon>
        <taxon>Coccidia</taxon>
        <taxon>Eucoccidiorida</taxon>
        <taxon>Eimeriorina</taxon>
        <taxon>Eimeriidae</taxon>
        <taxon>Cyclospora</taxon>
    </lineage>
</organism>
<sequence>MLENAKLPLILALLAVSCIIYPTSSQLPPLPTGENEFQEEPGEVETSAPEHVPLKEAIHPGQASVSVIPSTHRVVALPPANVPPEGVMFENKAPSNIQTFQVPGVGLPIEESQQVPFIFINNVASETPKAASLPGVAEAVPTSAPSN</sequence>
<dbReference type="AlphaFoldDB" id="A0A6P6RYK6"/>
<dbReference type="GeneID" id="34622942"/>
<feature type="signal peptide" evidence="2">
    <location>
        <begin position="1"/>
        <end position="25"/>
    </location>
</feature>
<protein>
    <submittedName>
        <fullName evidence="4">Uncharacterized protein LOC34622942</fullName>
    </submittedName>
</protein>
<feature type="chain" id="PRO_5028385748" evidence="2">
    <location>
        <begin position="26"/>
        <end position="147"/>
    </location>
</feature>
<dbReference type="RefSeq" id="XP_026193006.1">
    <property type="nucleotide sequence ID" value="XM_026337221.1"/>
</dbReference>